<dbReference type="GO" id="GO:0015074">
    <property type="term" value="P:DNA integration"/>
    <property type="evidence" value="ECO:0007669"/>
    <property type="project" value="InterPro"/>
</dbReference>
<sequence>MSRTKLLQELLMYRFENLYKEWKGKRLTQEEAARALGVCDRTFRRYISSFEAEGMQGLADLRISQISHKRAPVDEITRIVDLYRNHYLGWNVNHFYGFYCREHRGTRSYSWVKNVLQKEGLVAKESKRGPHGKRRERTAMAGMMLHQDGSSHQWVPGKEWDLIITFDDATSEHYSMFFILEEGTDSSFKGVRETIEKKGLFCSLYTDRGSHYWYTPEADKRVDKTQYTQFRRAMRQLGIEMIPAYSPEARGRCERQFRTHQGRLPKELALHGITEINAANKYLKEVYMPAFNREFTVNPLCKESAFVPWNSLIALDDILCEKHERVVGKDNCVSFKRLSLQIPKDNQRCHYMRARVKIHRYISGDLAIFYGPRKLAEYDSKGILKMPLKQQEYVAA</sequence>
<dbReference type="NCBIfam" id="NF033594">
    <property type="entry name" value="transpos_ISNCY_2"/>
    <property type="match status" value="1"/>
</dbReference>
<dbReference type="InterPro" id="IPR012337">
    <property type="entry name" value="RNaseH-like_sf"/>
</dbReference>
<evidence type="ECO:0000313" key="3">
    <source>
        <dbReference type="Proteomes" id="UP000054997"/>
    </source>
</evidence>
<evidence type="ECO:0000313" key="2">
    <source>
        <dbReference type="EMBL" id="KTD22532.1"/>
    </source>
</evidence>
<keyword evidence="3" id="KW-1185">Reference proteome</keyword>
<dbReference type="Gene3D" id="3.30.420.10">
    <property type="entry name" value="Ribonuclease H-like superfamily/Ribonuclease H"/>
    <property type="match status" value="1"/>
</dbReference>
<comment type="caution">
    <text evidence="2">The sequence shown here is derived from an EMBL/GenBank/DDBJ whole genome shotgun (WGS) entry which is preliminary data.</text>
</comment>
<organism evidence="2 3">
    <name type="scientific">Legionella londiniensis</name>
    <dbReference type="NCBI Taxonomy" id="45068"/>
    <lineage>
        <taxon>Bacteria</taxon>
        <taxon>Pseudomonadati</taxon>
        <taxon>Pseudomonadota</taxon>
        <taxon>Gammaproteobacteria</taxon>
        <taxon>Legionellales</taxon>
        <taxon>Legionellaceae</taxon>
        <taxon>Legionella</taxon>
    </lineage>
</organism>
<dbReference type="SUPFAM" id="SSF53098">
    <property type="entry name" value="Ribonuclease H-like"/>
    <property type="match status" value="1"/>
</dbReference>
<dbReference type="PATRIC" id="fig|45068.5.peg.434"/>
<dbReference type="EMBL" id="LNYK01000007">
    <property type="protein sequence ID" value="KTD22532.1"/>
    <property type="molecule type" value="Genomic_DNA"/>
</dbReference>
<dbReference type="PANTHER" id="PTHR35004">
    <property type="entry name" value="TRANSPOSASE RV3428C-RELATED"/>
    <property type="match status" value="1"/>
</dbReference>
<proteinExistence type="predicted"/>
<dbReference type="InterPro" id="IPR047797">
    <property type="entry name" value="ISNCY_transpos"/>
</dbReference>
<dbReference type="GO" id="GO:0003676">
    <property type="term" value="F:nucleic acid binding"/>
    <property type="evidence" value="ECO:0007669"/>
    <property type="project" value="InterPro"/>
</dbReference>
<dbReference type="InterPro" id="IPR036397">
    <property type="entry name" value="RNaseH_sf"/>
</dbReference>
<evidence type="ECO:0000259" key="1">
    <source>
        <dbReference type="PROSITE" id="PS50994"/>
    </source>
</evidence>
<dbReference type="PANTHER" id="PTHR35004:SF7">
    <property type="entry name" value="INTEGRASE PROTEIN"/>
    <property type="match status" value="1"/>
</dbReference>
<reference evidence="2 3" key="1">
    <citation type="submission" date="2015-11" db="EMBL/GenBank/DDBJ databases">
        <title>Genomic analysis of 38 Legionella species identifies large and diverse effector repertoires.</title>
        <authorList>
            <person name="Burstein D."/>
            <person name="Amaro F."/>
            <person name="Zusman T."/>
            <person name="Lifshitz Z."/>
            <person name="Cohen O."/>
            <person name="Gilbert J.A."/>
            <person name="Pupko T."/>
            <person name="Shuman H.A."/>
            <person name="Segal G."/>
        </authorList>
    </citation>
    <scope>NUCLEOTIDE SEQUENCE [LARGE SCALE GENOMIC DNA]</scope>
    <source>
        <strain evidence="2 3">ATCC 49505</strain>
    </source>
</reference>
<protein>
    <recommendedName>
        <fullName evidence="1">Integrase catalytic domain-containing protein</fullName>
    </recommendedName>
</protein>
<dbReference type="PROSITE" id="PS50994">
    <property type="entry name" value="INTEGRASE"/>
    <property type="match status" value="1"/>
</dbReference>
<accession>A0A0W0VQV0</accession>
<gene>
    <name evidence="2" type="ORF">Llon_0406</name>
</gene>
<feature type="domain" description="Integrase catalytic" evidence="1">
    <location>
        <begin position="126"/>
        <end position="316"/>
    </location>
</feature>
<dbReference type="InterPro" id="IPR001584">
    <property type="entry name" value="Integrase_cat-core"/>
</dbReference>
<dbReference type="Proteomes" id="UP000054997">
    <property type="component" value="Unassembled WGS sequence"/>
</dbReference>
<name>A0A0W0VQV0_9GAMM</name>
<dbReference type="Pfam" id="PF13551">
    <property type="entry name" value="HTH_29"/>
    <property type="match status" value="1"/>
</dbReference>
<dbReference type="AlphaFoldDB" id="A0A0W0VQV0"/>